<dbReference type="InParanoid" id="F0YA21"/>
<dbReference type="OMA" id="MCSHRIP"/>
<dbReference type="PROSITE" id="PS51710">
    <property type="entry name" value="G_OBG"/>
    <property type="match status" value="1"/>
</dbReference>
<dbReference type="EMBL" id="GL833129">
    <property type="protein sequence ID" value="EGB07855.1"/>
    <property type="molecule type" value="Genomic_DNA"/>
</dbReference>
<dbReference type="PANTHER" id="PTHR11702:SF31">
    <property type="entry name" value="MITOCHONDRIAL RIBOSOME-ASSOCIATED GTPASE 2"/>
    <property type="match status" value="1"/>
</dbReference>
<dbReference type="Proteomes" id="UP000002729">
    <property type="component" value="Unassembled WGS sequence"/>
</dbReference>
<evidence type="ECO:0000313" key="4">
    <source>
        <dbReference type="Proteomes" id="UP000002729"/>
    </source>
</evidence>
<name>F0YA21_AURAN</name>
<dbReference type="RefSeq" id="XP_009037197.1">
    <property type="nucleotide sequence ID" value="XM_009038949.1"/>
</dbReference>
<dbReference type="Gene3D" id="3.40.50.300">
    <property type="entry name" value="P-loop containing nucleotide triphosphate hydrolases"/>
    <property type="match status" value="1"/>
</dbReference>
<sequence>DDGEEAFVDLELKILADVALVGLPNAGKSSLLRALSNADIKVAAYAFTTLAPQLGVVNYAAAATGDADAVRVLDVPGLVEDAHAGRGMGGEFLRHVERSAALLHVVDGAAAD</sequence>
<dbReference type="InterPro" id="IPR027417">
    <property type="entry name" value="P-loop_NTPase"/>
</dbReference>
<feature type="non-terminal residue" evidence="3">
    <location>
        <position position="112"/>
    </location>
</feature>
<dbReference type="PANTHER" id="PTHR11702">
    <property type="entry name" value="DEVELOPMENTALLY REGULATED GTP-BINDING PROTEIN-RELATED"/>
    <property type="match status" value="1"/>
</dbReference>
<dbReference type="Pfam" id="PF01926">
    <property type="entry name" value="MMR_HSR1"/>
    <property type="match status" value="1"/>
</dbReference>
<dbReference type="InterPro" id="IPR031167">
    <property type="entry name" value="G_OBG"/>
</dbReference>
<gene>
    <name evidence="3" type="ORF">AURANDRAFT_7122</name>
</gene>
<evidence type="ECO:0000256" key="1">
    <source>
        <dbReference type="ARBA" id="ARBA00022741"/>
    </source>
</evidence>
<dbReference type="GO" id="GO:0005525">
    <property type="term" value="F:GTP binding"/>
    <property type="evidence" value="ECO:0007669"/>
    <property type="project" value="InterPro"/>
</dbReference>
<dbReference type="SUPFAM" id="SSF52540">
    <property type="entry name" value="P-loop containing nucleoside triphosphate hydrolases"/>
    <property type="match status" value="1"/>
</dbReference>
<feature type="domain" description="OBG-type G" evidence="2">
    <location>
        <begin position="16"/>
        <end position="112"/>
    </location>
</feature>
<dbReference type="KEGG" id="aaf:AURANDRAFT_7122"/>
<dbReference type="AlphaFoldDB" id="F0YA21"/>
<accession>F0YA21</accession>
<organism evidence="4">
    <name type="scientific">Aureococcus anophagefferens</name>
    <name type="common">Harmful bloom alga</name>
    <dbReference type="NCBI Taxonomy" id="44056"/>
    <lineage>
        <taxon>Eukaryota</taxon>
        <taxon>Sar</taxon>
        <taxon>Stramenopiles</taxon>
        <taxon>Ochrophyta</taxon>
        <taxon>Pelagophyceae</taxon>
        <taxon>Pelagomonadales</taxon>
        <taxon>Pelagomonadaceae</taxon>
        <taxon>Aureococcus</taxon>
    </lineage>
</organism>
<evidence type="ECO:0000259" key="2">
    <source>
        <dbReference type="PROSITE" id="PS51710"/>
    </source>
</evidence>
<dbReference type="InterPro" id="IPR045086">
    <property type="entry name" value="OBG_GTPase"/>
</dbReference>
<keyword evidence="4" id="KW-1185">Reference proteome</keyword>
<evidence type="ECO:0000313" key="3">
    <source>
        <dbReference type="EMBL" id="EGB07855.1"/>
    </source>
</evidence>
<dbReference type="GO" id="GO:0003924">
    <property type="term" value="F:GTPase activity"/>
    <property type="evidence" value="ECO:0007669"/>
    <property type="project" value="InterPro"/>
</dbReference>
<feature type="non-terminal residue" evidence="3">
    <location>
        <position position="1"/>
    </location>
</feature>
<protein>
    <recommendedName>
        <fullName evidence="2">OBG-type G domain-containing protein</fullName>
    </recommendedName>
</protein>
<proteinExistence type="predicted"/>
<keyword evidence="1" id="KW-0547">Nucleotide-binding</keyword>
<dbReference type="PRINTS" id="PR00326">
    <property type="entry name" value="GTP1OBG"/>
</dbReference>
<dbReference type="eggNOG" id="KOG1489">
    <property type="taxonomic scope" value="Eukaryota"/>
</dbReference>
<reference evidence="3 4" key="1">
    <citation type="journal article" date="2011" name="Proc. Natl. Acad. Sci. U.S.A.">
        <title>Niche of harmful alga Aureococcus anophagefferens revealed through ecogenomics.</title>
        <authorList>
            <person name="Gobler C.J."/>
            <person name="Berry D.L."/>
            <person name="Dyhrman S.T."/>
            <person name="Wilhelm S.W."/>
            <person name="Salamov A."/>
            <person name="Lobanov A.V."/>
            <person name="Zhang Y."/>
            <person name="Collier J.L."/>
            <person name="Wurch L.L."/>
            <person name="Kustka A.B."/>
            <person name="Dill B.D."/>
            <person name="Shah M."/>
            <person name="VerBerkmoes N.C."/>
            <person name="Kuo A."/>
            <person name="Terry A."/>
            <person name="Pangilinan J."/>
            <person name="Lindquist E.A."/>
            <person name="Lucas S."/>
            <person name="Paulsen I.T."/>
            <person name="Hattenrath-Lehmann T.K."/>
            <person name="Talmage S.C."/>
            <person name="Walker E.A."/>
            <person name="Koch F."/>
            <person name="Burson A.M."/>
            <person name="Marcoval M.A."/>
            <person name="Tang Y.Z."/>
            <person name="Lecleir G.R."/>
            <person name="Coyne K.J."/>
            <person name="Berg G.M."/>
            <person name="Bertrand E.M."/>
            <person name="Saito M.A."/>
            <person name="Gladyshev V.N."/>
            <person name="Grigoriev I.V."/>
        </authorList>
    </citation>
    <scope>NUCLEOTIDE SEQUENCE [LARGE SCALE GENOMIC DNA]</scope>
    <source>
        <strain evidence="4">CCMP 1984</strain>
    </source>
</reference>
<dbReference type="OrthoDB" id="347018at2759"/>
<dbReference type="GeneID" id="20228117"/>
<dbReference type="InterPro" id="IPR006073">
    <property type="entry name" value="GTP-bd"/>
</dbReference>